<keyword evidence="3" id="KW-1185">Reference proteome</keyword>
<feature type="compositionally biased region" description="Acidic residues" evidence="1">
    <location>
        <begin position="28"/>
        <end position="47"/>
    </location>
</feature>
<reference evidence="2" key="1">
    <citation type="journal article" date="2020" name="Fungal Divers.">
        <title>Resolving the Mortierellaceae phylogeny through synthesis of multi-gene phylogenetics and phylogenomics.</title>
        <authorList>
            <person name="Vandepol N."/>
            <person name="Liber J."/>
            <person name="Desiro A."/>
            <person name="Na H."/>
            <person name="Kennedy M."/>
            <person name="Barry K."/>
            <person name="Grigoriev I.V."/>
            <person name="Miller A.N."/>
            <person name="O'Donnell K."/>
            <person name="Stajich J.E."/>
            <person name="Bonito G."/>
        </authorList>
    </citation>
    <scope>NUCLEOTIDE SEQUENCE</scope>
    <source>
        <strain evidence="2">NVP60</strain>
    </source>
</reference>
<name>A0A9P6QUH2_9FUNG</name>
<dbReference type="AlphaFoldDB" id="A0A9P6QUH2"/>
<evidence type="ECO:0000256" key="1">
    <source>
        <dbReference type="SAM" id="MobiDB-lite"/>
    </source>
</evidence>
<proteinExistence type="predicted"/>
<accession>A0A9P6QUH2</accession>
<protein>
    <submittedName>
        <fullName evidence="2">Uncharacterized protein</fullName>
    </submittedName>
</protein>
<gene>
    <name evidence="2" type="ORF">BGZ97_005446</name>
</gene>
<feature type="region of interest" description="Disordered" evidence="1">
    <location>
        <begin position="28"/>
        <end position="64"/>
    </location>
</feature>
<comment type="caution">
    <text evidence="2">The sequence shown here is derived from an EMBL/GenBank/DDBJ whole genome shotgun (WGS) entry which is preliminary data.</text>
</comment>
<sequence length="83" mass="9363">MEASWGDEDPTQMDEGGIMYAWAPEDFDEGDYDIDDVPAPDWEDDGEGTMQSQSMLPFDEDEDTDLKEKMSQLRSALITFGAM</sequence>
<dbReference type="Proteomes" id="UP000823405">
    <property type="component" value="Unassembled WGS sequence"/>
</dbReference>
<organism evidence="2 3">
    <name type="scientific">Linnemannia gamsii</name>
    <dbReference type="NCBI Taxonomy" id="64522"/>
    <lineage>
        <taxon>Eukaryota</taxon>
        <taxon>Fungi</taxon>
        <taxon>Fungi incertae sedis</taxon>
        <taxon>Mucoromycota</taxon>
        <taxon>Mortierellomycotina</taxon>
        <taxon>Mortierellomycetes</taxon>
        <taxon>Mortierellales</taxon>
        <taxon>Mortierellaceae</taxon>
        <taxon>Linnemannia</taxon>
    </lineage>
</organism>
<dbReference type="EMBL" id="JAAAIN010002453">
    <property type="protein sequence ID" value="KAG0293025.1"/>
    <property type="molecule type" value="Genomic_DNA"/>
</dbReference>
<evidence type="ECO:0000313" key="2">
    <source>
        <dbReference type="EMBL" id="KAG0293025.1"/>
    </source>
</evidence>
<evidence type="ECO:0000313" key="3">
    <source>
        <dbReference type="Proteomes" id="UP000823405"/>
    </source>
</evidence>